<protein>
    <submittedName>
        <fullName evidence="1">Uncharacterized protein</fullName>
    </submittedName>
</protein>
<keyword evidence="2" id="KW-1185">Reference proteome</keyword>
<feature type="non-terminal residue" evidence="1">
    <location>
        <position position="1"/>
    </location>
</feature>
<evidence type="ECO:0000313" key="2">
    <source>
        <dbReference type="Proteomes" id="UP001057452"/>
    </source>
</evidence>
<dbReference type="Proteomes" id="UP001057452">
    <property type="component" value="Chromosome 5"/>
</dbReference>
<reference evidence="1" key="1">
    <citation type="submission" date="2022-05" db="EMBL/GenBank/DDBJ databases">
        <title>Chromosome-level genome of Chaenocephalus aceratus.</title>
        <authorList>
            <person name="Park H."/>
        </authorList>
    </citation>
    <scope>NUCLEOTIDE SEQUENCE</scope>
    <source>
        <strain evidence="1">KU_202001</strain>
    </source>
</reference>
<proteinExistence type="predicted"/>
<gene>
    <name evidence="1" type="ORF">KUCAC02_030668</name>
</gene>
<feature type="non-terminal residue" evidence="1">
    <location>
        <position position="105"/>
    </location>
</feature>
<evidence type="ECO:0000313" key="1">
    <source>
        <dbReference type="EMBL" id="KAI4827258.1"/>
    </source>
</evidence>
<sequence length="105" mass="11859">SFHRPAPLSVSTLCGVARSLWRLSGTLLVMELLQTLHAWTSLTGCTTEEETRTCCNRDMFRRRCSLTVWQPLLQVATLQAVKSHQKASSWNNWLLFHCTGAGQEP</sequence>
<accession>A0ACB9XK66</accession>
<comment type="caution">
    <text evidence="1">The sequence shown here is derived from an EMBL/GenBank/DDBJ whole genome shotgun (WGS) entry which is preliminary data.</text>
</comment>
<organism evidence="1 2">
    <name type="scientific">Chaenocephalus aceratus</name>
    <name type="common">Blackfin icefish</name>
    <name type="synonym">Chaenichthys aceratus</name>
    <dbReference type="NCBI Taxonomy" id="36190"/>
    <lineage>
        <taxon>Eukaryota</taxon>
        <taxon>Metazoa</taxon>
        <taxon>Chordata</taxon>
        <taxon>Craniata</taxon>
        <taxon>Vertebrata</taxon>
        <taxon>Euteleostomi</taxon>
        <taxon>Actinopterygii</taxon>
        <taxon>Neopterygii</taxon>
        <taxon>Teleostei</taxon>
        <taxon>Neoteleostei</taxon>
        <taxon>Acanthomorphata</taxon>
        <taxon>Eupercaria</taxon>
        <taxon>Perciformes</taxon>
        <taxon>Notothenioidei</taxon>
        <taxon>Channichthyidae</taxon>
        <taxon>Chaenocephalus</taxon>
    </lineage>
</organism>
<dbReference type="EMBL" id="CM043789">
    <property type="protein sequence ID" value="KAI4827258.1"/>
    <property type="molecule type" value="Genomic_DNA"/>
</dbReference>
<name>A0ACB9XK66_CHAAC</name>